<sequence length="405" mass="42751">MPPPHNVRHLIPFFGLCLCPVALSVFFSVSSLPPELVFAGIATMAAETKRTFVPLGRCFTLLISIFTVFLRSVQRPFSTSGTEMAMELPMRFLFPFAISLLFSPLFAELAVLPPPPPPLSPHNLVPIPAIFCTFTPCRTLLPSPATPLSPPPAVEIEPPAVTIVPPAIPAEVAAQPPAVFQSALPPPNLPPARPIVFDLAQAFETAVPPPAVPLAPPPPSLPYFQPGMFSAAPPPLALPAPLPISTPVPPPAPAAFAEFPLTSLPPQLRPLLQELFLVSPQAVPPEPLPIEPLAPSPVPALPLLPSALPPPCPPVPPPSHPCHLPHLSPFLPSPALFSTSVDFVNALAASPPPAAFAPTPAALPLRYLSPAAPPPLPTPISPLFNPYKKVHKERGKRNGTKGHKE</sequence>
<protein>
    <submittedName>
        <fullName evidence="3">Uncharacterized protein</fullName>
    </submittedName>
</protein>
<feature type="compositionally biased region" description="Basic residues" evidence="1">
    <location>
        <begin position="388"/>
        <end position="405"/>
    </location>
</feature>
<dbReference type="EMBL" id="JBICBT010000941">
    <property type="protein sequence ID" value="KAL3091656.1"/>
    <property type="molecule type" value="Genomic_DNA"/>
</dbReference>
<evidence type="ECO:0000256" key="2">
    <source>
        <dbReference type="SAM" id="Phobius"/>
    </source>
</evidence>
<dbReference type="AlphaFoldDB" id="A0ABD2JM13"/>
<name>A0ABD2JM13_9BILA</name>
<evidence type="ECO:0000313" key="3">
    <source>
        <dbReference type="EMBL" id="KAL3091656.1"/>
    </source>
</evidence>
<keyword evidence="2" id="KW-0472">Membrane</keyword>
<evidence type="ECO:0000256" key="1">
    <source>
        <dbReference type="SAM" id="MobiDB-lite"/>
    </source>
</evidence>
<evidence type="ECO:0000313" key="4">
    <source>
        <dbReference type="Proteomes" id="UP001620626"/>
    </source>
</evidence>
<comment type="caution">
    <text evidence="3">The sequence shown here is derived from an EMBL/GenBank/DDBJ whole genome shotgun (WGS) entry which is preliminary data.</text>
</comment>
<feature type="transmembrane region" description="Helical" evidence="2">
    <location>
        <begin position="12"/>
        <end position="32"/>
    </location>
</feature>
<proteinExistence type="predicted"/>
<keyword evidence="2" id="KW-0812">Transmembrane</keyword>
<keyword evidence="4" id="KW-1185">Reference proteome</keyword>
<reference evidence="3 4" key="1">
    <citation type="submission" date="2024-10" db="EMBL/GenBank/DDBJ databases">
        <authorList>
            <person name="Kim D."/>
        </authorList>
    </citation>
    <scope>NUCLEOTIDE SEQUENCE [LARGE SCALE GENOMIC DNA]</scope>
    <source>
        <strain evidence="3">BH-2024</strain>
    </source>
</reference>
<accession>A0ABD2JM13</accession>
<feature type="transmembrane region" description="Helical" evidence="2">
    <location>
        <begin position="52"/>
        <end position="71"/>
    </location>
</feature>
<dbReference type="Proteomes" id="UP001620626">
    <property type="component" value="Unassembled WGS sequence"/>
</dbReference>
<keyword evidence="2" id="KW-1133">Transmembrane helix</keyword>
<gene>
    <name evidence="3" type="ORF">niasHT_024238</name>
</gene>
<organism evidence="3 4">
    <name type="scientific">Heterodera trifolii</name>
    <dbReference type="NCBI Taxonomy" id="157864"/>
    <lineage>
        <taxon>Eukaryota</taxon>
        <taxon>Metazoa</taxon>
        <taxon>Ecdysozoa</taxon>
        <taxon>Nematoda</taxon>
        <taxon>Chromadorea</taxon>
        <taxon>Rhabditida</taxon>
        <taxon>Tylenchina</taxon>
        <taxon>Tylenchomorpha</taxon>
        <taxon>Tylenchoidea</taxon>
        <taxon>Heteroderidae</taxon>
        <taxon>Heteroderinae</taxon>
        <taxon>Heterodera</taxon>
    </lineage>
</organism>
<feature type="region of interest" description="Disordered" evidence="1">
    <location>
        <begin position="379"/>
        <end position="405"/>
    </location>
</feature>